<reference evidence="7 8" key="1">
    <citation type="journal article" date="2016" name="Nat. Commun.">
        <title>Thousands of microbial genomes shed light on interconnected biogeochemical processes in an aquifer system.</title>
        <authorList>
            <person name="Anantharaman K."/>
            <person name="Brown C.T."/>
            <person name="Hug L.A."/>
            <person name="Sharon I."/>
            <person name="Castelle C.J."/>
            <person name="Probst A.J."/>
            <person name="Thomas B.C."/>
            <person name="Singh A."/>
            <person name="Wilkins M.J."/>
            <person name="Karaoz U."/>
            <person name="Brodie E.L."/>
            <person name="Williams K.H."/>
            <person name="Hubbard S.S."/>
            <person name="Banfield J.F."/>
        </authorList>
    </citation>
    <scope>NUCLEOTIDE SEQUENCE [LARGE SCALE GENOMIC DNA]</scope>
</reference>
<feature type="transmembrane region" description="Helical" evidence="5">
    <location>
        <begin position="423"/>
        <end position="443"/>
    </location>
</feature>
<dbReference type="PANTHER" id="PTHR37422">
    <property type="entry name" value="TEICHURONIC ACID BIOSYNTHESIS PROTEIN TUAE"/>
    <property type="match status" value="1"/>
</dbReference>
<feature type="transmembrane region" description="Helical" evidence="5">
    <location>
        <begin position="166"/>
        <end position="185"/>
    </location>
</feature>
<feature type="transmembrane region" description="Helical" evidence="5">
    <location>
        <begin position="221"/>
        <end position="240"/>
    </location>
</feature>
<feature type="transmembrane region" description="Helical" evidence="5">
    <location>
        <begin position="7"/>
        <end position="26"/>
    </location>
</feature>
<feature type="transmembrane region" description="Helical" evidence="5">
    <location>
        <begin position="390"/>
        <end position="411"/>
    </location>
</feature>
<keyword evidence="2 5" id="KW-0812">Transmembrane</keyword>
<evidence type="ECO:0000313" key="8">
    <source>
        <dbReference type="Proteomes" id="UP000178764"/>
    </source>
</evidence>
<comment type="caution">
    <text evidence="7">The sequence shown here is derived from an EMBL/GenBank/DDBJ whole genome shotgun (WGS) entry which is preliminary data.</text>
</comment>
<evidence type="ECO:0000256" key="2">
    <source>
        <dbReference type="ARBA" id="ARBA00022692"/>
    </source>
</evidence>
<dbReference type="InterPro" id="IPR051533">
    <property type="entry name" value="WaaL-like"/>
</dbReference>
<name>A0A1F5DPY4_9BACT</name>
<evidence type="ECO:0000256" key="3">
    <source>
        <dbReference type="ARBA" id="ARBA00022989"/>
    </source>
</evidence>
<evidence type="ECO:0000256" key="5">
    <source>
        <dbReference type="SAM" id="Phobius"/>
    </source>
</evidence>
<proteinExistence type="predicted"/>
<feature type="transmembrane region" description="Helical" evidence="5">
    <location>
        <begin position="82"/>
        <end position="100"/>
    </location>
</feature>
<dbReference type="InterPro" id="IPR007016">
    <property type="entry name" value="O-antigen_ligase-rel_domated"/>
</dbReference>
<sequence>MKAKLPTNLILTILGILAAVGAGFVIAKFGTLSLAIIPLLAIAILLGVYLFKNPFLGFLLIIFFLPFERVPTYLVGGVNIKINTILGFVTLFTWLLALIFNPKKWKVQPNILAIPISLFIIALLLSLTQAVNLDRSIQVLIFILFTIALSVFSVNMIDGVDRLKKTIYVVFFSSLVVGLFGLIQFGGDVIGLPKSITLLKEGYTSKIFGFPRIQAFSMEPLYYANYLLIPISLAIAYFLGRVKLIKHWWLIGLLALLLINFVLTVSRGGYIGLLATLAVFVAAFLRRFITWRNLGIVVILALVYFGVTFALSQSENRAMREFLGHVTLKDLSRGESIVGRLRAYDVAEGAFLKNPILGIGIGNYGPYVKGYPNQPPKTGWDIVNNQYLELAAEAGLVGVVAFGLIFLVIILRSFVALKVTKDPFLRATLIGLLAALIGILVQYNFFSTLYIIHIWVVIGLLVGAQNLAFKK</sequence>
<feature type="transmembrane region" description="Helical" evidence="5">
    <location>
        <begin position="112"/>
        <end position="131"/>
    </location>
</feature>
<organism evidence="7 8">
    <name type="scientific">Candidatus Berkelbacteria bacterium RBG_13_40_8</name>
    <dbReference type="NCBI Taxonomy" id="1797467"/>
    <lineage>
        <taxon>Bacteria</taxon>
        <taxon>Candidatus Berkelbacteria</taxon>
    </lineage>
</organism>
<feature type="transmembrane region" description="Helical" evidence="5">
    <location>
        <begin position="269"/>
        <end position="286"/>
    </location>
</feature>
<feature type="transmembrane region" description="Helical" evidence="5">
    <location>
        <begin position="137"/>
        <end position="154"/>
    </location>
</feature>
<evidence type="ECO:0000259" key="6">
    <source>
        <dbReference type="Pfam" id="PF04932"/>
    </source>
</evidence>
<dbReference type="Pfam" id="PF04932">
    <property type="entry name" value="Wzy_C"/>
    <property type="match status" value="1"/>
</dbReference>
<dbReference type="PANTHER" id="PTHR37422:SF13">
    <property type="entry name" value="LIPOPOLYSACCHARIDE BIOSYNTHESIS PROTEIN PA4999-RELATED"/>
    <property type="match status" value="1"/>
</dbReference>
<dbReference type="Proteomes" id="UP000178764">
    <property type="component" value="Unassembled WGS sequence"/>
</dbReference>
<keyword evidence="3 5" id="KW-1133">Transmembrane helix</keyword>
<accession>A0A1F5DPY4</accession>
<feature type="domain" description="O-antigen ligase-related" evidence="6">
    <location>
        <begin position="253"/>
        <end position="402"/>
    </location>
</feature>
<evidence type="ECO:0000256" key="4">
    <source>
        <dbReference type="ARBA" id="ARBA00023136"/>
    </source>
</evidence>
<evidence type="ECO:0000256" key="1">
    <source>
        <dbReference type="ARBA" id="ARBA00004141"/>
    </source>
</evidence>
<feature type="transmembrane region" description="Helical" evidence="5">
    <location>
        <begin position="449"/>
        <end position="469"/>
    </location>
</feature>
<gene>
    <name evidence="7" type="ORF">A2V71_02200</name>
</gene>
<feature type="transmembrane region" description="Helical" evidence="5">
    <location>
        <begin position="293"/>
        <end position="312"/>
    </location>
</feature>
<dbReference type="EMBL" id="MEZT01000005">
    <property type="protein sequence ID" value="OGD57203.1"/>
    <property type="molecule type" value="Genomic_DNA"/>
</dbReference>
<dbReference type="AlphaFoldDB" id="A0A1F5DPY4"/>
<comment type="subcellular location">
    <subcellularLocation>
        <location evidence="1">Membrane</location>
        <topology evidence="1">Multi-pass membrane protein</topology>
    </subcellularLocation>
</comment>
<evidence type="ECO:0000313" key="7">
    <source>
        <dbReference type="EMBL" id="OGD57203.1"/>
    </source>
</evidence>
<feature type="transmembrane region" description="Helical" evidence="5">
    <location>
        <begin position="32"/>
        <end position="51"/>
    </location>
</feature>
<keyword evidence="4 5" id="KW-0472">Membrane</keyword>
<feature type="transmembrane region" description="Helical" evidence="5">
    <location>
        <begin position="247"/>
        <end position="263"/>
    </location>
</feature>
<protein>
    <recommendedName>
        <fullName evidence="6">O-antigen ligase-related domain-containing protein</fullName>
    </recommendedName>
</protein>
<feature type="transmembrane region" description="Helical" evidence="5">
    <location>
        <begin position="58"/>
        <end position="76"/>
    </location>
</feature>
<dbReference type="GO" id="GO:0016020">
    <property type="term" value="C:membrane"/>
    <property type="evidence" value="ECO:0007669"/>
    <property type="project" value="UniProtKB-SubCell"/>
</dbReference>